<dbReference type="OrthoDB" id="10299251at2759"/>
<dbReference type="EMBL" id="JYDJ01000125">
    <property type="protein sequence ID" value="KRX43209.1"/>
    <property type="molecule type" value="Genomic_DNA"/>
</dbReference>
<dbReference type="AlphaFoldDB" id="A0A0V0TW48"/>
<comment type="caution">
    <text evidence="1">The sequence shown here is derived from an EMBL/GenBank/DDBJ whole genome shotgun (WGS) entry which is preliminary data.</text>
</comment>
<keyword evidence="2" id="KW-1185">Reference proteome</keyword>
<organism evidence="1 2">
    <name type="scientific">Trichinella murrelli</name>
    <dbReference type="NCBI Taxonomy" id="144512"/>
    <lineage>
        <taxon>Eukaryota</taxon>
        <taxon>Metazoa</taxon>
        <taxon>Ecdysozoa</taxon>
        <taxon>Nematoda</taxon>
        <taxon>Enoplea</taxon>
        <taxon>Dorylaimia</taxon>
        <taxon>Trichinellida</taxon>
        <taxon>Trichinellidae</taxon>
        <taxon>Trichinella</taxon>
    </lineage>
</organism>
<name>A0A0V0TW48_9BILA</name>
<evidence type="ECO:0000313" key="1">
    <source>
        <dbReference type="EMBL" id="KRX43209.1"/>
    </source>
</evidence>
<proteinExistence type="predicted"/>
<sequence>MTILNIQEQKSTSFQQFYFSLIEMIAICVSLPFQFADHFIDKVKNAISVKHRLHFWNTEWIFVPRLRGYPSALPFALPAYYQHLRIDKRSDKAGFLKWQNSGDVEACGPLAHVHVCHHNQALFGFTERKRFSKRRPL</sequence>
<evidence type="ECO:0000313" key="2">
    <source>
        <dbReference type="Proteomes" id="UP000055048"/>
    </source>
</evidence>
<protein>
    <submittedName>
        <fullName evidence="1">Uncharacterized protein</fullName>
    </submittedName>
</protein>
<gene>
    <name evidence="1" type="ORF">T05_2266</name>
</gene>
<dbReference type="Proteomes" id="UP000055048">
    <property type="component" value="Unassembled WGS sequence"/>
</dbReference>
<accession>A0A0V0TW48</accession>
<reference evidence="1 2" key="1">
    <citation type="submission" date="2015-01" db="EMBL/GenBank/DDBJ databases">
        <title>Evolution of Trichinella species and genotypes.</title>
        <authorList>
            <person name="Korhonen P.K."/>
            <person name="Edoardo P."/>
            <person name="Giuseppe L.R."/>
            <person name="Gasser R.B."/>
        </authorList>
    </citation>
    <scope>NUCLEOTIDE SEQUENCE [LARGE SCALE GENOMIC DNA]</scope>
    <source>
        <strain evidence="1">ISS417</strain>
    </source>
</reference>